<evidence type="ECO:0000313" key="2">
    <source>
        <dbReference type="Proteomes" id="UP000215335"/>
    </source>
</evidence>
<accession>A0A232F921</accession>
<evidence type="ECO:0000313" key="1">
    <source>
        <dbReference type="EMBL" id="OXU27351.1"/>
    </source>
</evidence>
<dbReference type="EMBL" id="NNAY01000621">
    <property type="protein sequence ID" value="OXU27351.1"/>
    <property type="molecule type" value="Genomic_DNA"/>
</dbReference>
<dbReference type="AlphaFoldDB" id="A0A232F921"/>
<dbReference type="Proteomes" id="UP000215335">
    <property type="component" value="Unassembled WGS sequence"/>
</dbReference>
<sequence length="125" mass="14144">MTCCSLQNARLRKCSIVKEEDEDLSSGKEDKSINAILTSFNRRGSRSEGKLSHILQEKLTTTKTFGLKSVRNAQEDSLLEELSLSHGTKKNVAAIIVYYFSCDSGYLLRVLRNLEIEILIFIELE</sequence>
<gene>
    <name evidence="1" type="ORF">TSAR_015090</name>
</gene>
<keyword evidence="2" id="KW-1185">Reference proteome</keyword>
<reference evidence="1 2" key="1">
    <citation type="journal article" date="2017" name="Curr. Biol.">
        <title>The Evolution of Venom by Co-option of Single-Copy Genes.</title>
        <authorList>
            <person name="Martinson E.O."/>
            <person name="Mrinalini"/>
            <person name="Kelkar Y.D."/>
            <person name="Chang C.H."/>
            <person name="Werren J.H."/>
        </authorList>
    </citation>
    <scope>NUCLEOTIDE SEQUENCE [LARGE SCALE GENOMIC DNA]</scope>
    <source>
        <strain evidence="1 2">Alberta</strain>
        <tissue evidence="1">Whole body</tissue>
    </source>
</reference>
<organism evidence="1 2">
    <name type="scientific">Trichomalopsis sarcophagae</name>
    <dbReference type="NCBI Taxonomy" id="543379"/>
    <lineage>
        <taxon>Eukaryota</taxon>
        <taxon>Metazoa</taxon>
        <taxon>Ecdysozoa</taxon>
        <taxon>Arthropoda</taxon>
        <taxon>Hexapoda</taxon>
        <taxon>Insecta</taxon>
        <taxon>Pterygota</taxon>
        <taxon>Neoptera</taxon>
        <taxon>Endopterygota</taxon>
        <taxon>Hymenoptera</taxon>
        <taxon>Apocrita</taxon>
        <taxon>Proctotrupomorpha</taxon>
        <taxon>Chalcidoidea</taxon>
        <taxon>Pteromalidae</taxon>
        <taxon>Pteromalinae</taxon>
        <taxon>Trichomalopsis</taxon>
    </lineage>
</organism>
<protein>
    <submittedName>
        <fullName evidence="1">Uncharacterized protein</fullName>
    </submittedName>
</protein>
<comment type="caution">
    <text evidence="1">The sequence shown here is derived from an EMBL/GenBank/DDBJ whole genome shotgun (WGS) entry which is preliminary data.</text>
</comment>
<name>A0A232F921_9HYME</name>
<proteinExistence type="predicted"/>